<name>A0ABN1EK40_9PROT</name>
<dbReference type="SUPFAM" id="SSF57802">
    <property type="entry name" value="Rubredoxin-like"/>
    <property type="match status" value="1"/>
</dbReference>
<gene>
    <name evidence="2" type="ORF">GCM10008942_15990</name>
</gene>
<dbReference type="PROSITE" id="PS50905">
    <property type="entry name" value="FERRITIN_LIKE"/>
    <property type="match status" value="1"/>
</dbReference>
<reference evidence="2 3" key="1">
    <citation type="journal article" date="2019" name="Int. J. Syst. Evol. Microbiol.">
        <title>The Global Catalogue of Microorganisms (GCM) 10K type strain sequencing project: providing services to taxonomists for standard genome sequencing and annotation.</title>
        <authorList>
            <consortium name="The Broad Institute Genomics Platform"/>
            <consortium name="The Broad Institute Genome Sequencing Center for Infectious Disease"/>
            <person name="Wu L."/>
            <person name="Ma J."/>
        </authorList>
    </citation>
    <scope>NUCLEOTIDE SEQUENCE [LARGE SCALE GENOMIC DNA]</scope>
    <source>
        <strain evidence="2 3">JCM 15089</strain>
    </source>
</reference>
<protein>
    <submittedName>
        <fullName evidence="2">Rubrerythrin family protein</fullName>
    </submittedName>
</protein>
<organism evidence="2 3">
    <name type="scientific">Rhizomicrobium electricum</name>
    <dbReference type="NCBI Taxonomy" id="480070"/>
    <lineage>
        <taxon>Bacteria</taxon>
        <taxon>Pseudomonadati</taxon>
        <taxon>Pseudomonadota</taxon>
        <taxon>Alphaproteobacteria</taxon>
        <taxon>Micropepsales</taxon>
        <taxon>Micropepsaceae</taxon>
        <taxon>Rhizomicrobium</taxon>
    </lineage>
</organism>
<evidence type="ECO:0000313" key="3">
    <source>
        <dbReference type="Proteomes" id="UP001499951"/>
    </source>
</evidence>
<dbReference type="Pfam" id="PF02915">
    <property type="entry name" value="Rubrerythrin"/>
    <property type="match status" value="1"/>
</dbReference>
<comment type="caution">
    <text evidence="2">The sequence shown here is derived from an EMBL/GenBank/DDBJ whole genome shotgun (WGS) entry which is preliminary data.</text>
</comment>
<dbReference type="Gene3D" id="1.20.1260.10">
    <property type="match status" value="1"/>
</dbReference>
<proteinExistence type="predicted"/>
<sequence length="167" mass="18042">MSTKGNLKTAFAGESQANQKYLAYAEKAERDGYPVVARLFRGVAAAESIHARNHLKALEGGIKATIDNLMDAQGGEDYEITTMYPPMIADAETDGDKKAARSMHFALEVEKVHYELYGQAIAAVTEGKDLADAKVRVCPVCGHTVIGDVEDDCPVCGCKADRYIEIA</sequence>
<dbReference type="InterPro" id="IPR003251">
    <property type="entry name" value="Rr_diiron-bd_dom"/>
</dbReference>
<dbReference type="PANTHER" id="PTHR33746:SF4">
    <property type="entry name" value="RUBRERYTHRIN"/>
    <property type="match status" value="1"/>
</dbReference>
<dbReference type="CDD" id="cd01041">
    <property type="entry name" value="Rubrerythrin"/>
    <property type="match status" value="1"/>
</dbReference>
<dbReference type="Gene3D" id="2.20.28.10">
    <property type="match status" value="1"/>
</dbReference>
<dbReference type="InterPro" id="IPR052753">
    <property type="entry name" value="Rbr2/Nigerythrin"/>
</dbReference>
<keyword evidence="3" id="KW-1185">Reference proteome</keyword>
<dbReference type="SUPFAM" id="SSF47240">
    <property type="entry name" value="Ferritin-like"/>
    <property type="match status" value="1"/>
</dbReference>
<feature type="domain" description="Ferritin-like diiron" evidence="1">
    <location>
        <begin position="1"/>
        <end position="128"/>
    </location>
</feature>
<dbReference type="InterPro" id="IPR012347">
    <property type="entry name" value="Ferritin-like"/>
</dbReference>
<dbReference type="Proteomes" id="UP001499951">
    <property type="component" value="Unassembled WGS sequence"/>
</dbReference>
<dbReference type="PANTHER" id="PTHR33746">
    <property type="entry name" value="RUBRERYTHRIN"/>
    <property type="match status" value="1"/>
</dbReference>
<dbReference type="InterPro" id="IPR009078">
    <property type="entry name" value="Ferritin-like_SF"/>
</dbReference>
<dbReference type="RefSeq" id="WP_166929965.1">
    <property type="nucleotide sequence ID" value="NZ_BAAADD010000004.1"/>
</dbReference>
<accession>A0ABN1EK40</accession>
<dbReference type="InterPro" id="IPR009040">
    <property type="entry name" value="Ferritin-like_diiron"/>
</dbReference>
<dbReference type="EMBL" id="BAAADD010000004">
    <property type="protein sequence ID" value="GAA0568209.1"/>
    <property type="molecule type" value="Genomic_DNA"/>
</dbReference>
<evidence type="ECO:0000313" key="2">
    <source>
        <dbReference type="EMBL" id="GAA0568209.1"/>
    </source>
</evidence>
<evidence type="ECO:0000259" key="1">
    <source>
        <dbReference type="PROSITE" id="PS50905"/>
    </source>
</evidence>